<dbReference type="InterPro" id="IPR036389">
    <property type="entry name" value="RNase_III_sf"/>
</dbReference>
<dbReference type="Gene3D" id="1.10.1520.10">
    <property type="entry name" value="Ribonuclease III domain"/>
    <property type="match status" value="1"/>
</dbReference>
<keyword evidence="6" id="KW-1185">Reference proteome</keyword>
<dbReference type="PANTHER" id="PTHR14950:SF49">
    <property type="entry name" value="RIBONUCLEASE 3-LIKE PROTEIN 2-RELATED"/>
    <property type="match status" value="1"/>
</dbReference>
<feature type="domain" description="RNase III" evidence="4">
    <location>
        <begin position="1"/>
        <end position="118"/>
    </location>
</feature>
<dbReference type="GO" id="GO:0005634">
    <property type="term" value="C:nucleus"/>
    <property type="evidence" value="ECO:0007669"/>
    <property type="project" value="TreeGrafter"/>
</dbReference>
<dbReference type="SMART" id="SM00535">
    <property type="entry name" value="RIBOc"/>
    <property type="match status" value="1"/>
</dbReference>
<accession>A0AAU9RST1</accession>
<feature type="region of interest" description="Disordered" evidence="3">
    <location>
        <begin position="484"/>
        <end position="520"/>
    </location>
</feature>
<gene>
    <name evidence="5" type="ORF">TAV2_LOCUS6038</name>
</gene>
<dbReference type="GO" id="GO:0030422">
    <property type="term" value="P:siRNA processing"/>
    <property type="evidence" value="ECO:0007669"/>
    <property type="project" value="TreeGrafter"/>
</dbReference>
<dbReference type="InterPro" id="IPR000999">
    <property type="entry name" value="RNase_III_dom"/>
</dbReference>
<evidence type="ECO:0000256" key="2">
    <source>
        <dbReference type="ARBA" id="ARBA00022884"/>
    </source>
</evidence>
<dbReference type="GO" id="GO:0003723">
    <property type="term" value="F:RNA binding"/>
    <property type="evidence" value="ECO:0007669"/>
    <property type="project" value="UniProtKB-KW"/>
</dbReference>
<feature type="compositionally biased region" description="Basic residues" evidence="3">
    <location>
        <begin position="511"/>
        <end position="520"/>
    </location>
</feature>
<sequence length="520" mass="58518">MKSPLFERLEFLDDSVLGLAFTNHIHIEYPNLNLKELRELRAVNVCNEKLARVAVNHGLYQFILGGDPSPSSDVKVKEFSEEVSKEDDPFSYGGSVKARKILSDLVESIAGAVYVDVNFDIQRLWEIFRCLLEPMFTLEDLRQQQEPLTMLSQLGDKLGRRIDVRCCKDGDSSITAEVYLDDTCIASGSAKHVCAAKMLVAEAALRKLSESEPVEKVDCVVVEAEDTKGKSSEICSTEKLQIQTGSSSSLPTTSENPLAYELTPTKMVIDEDCVHVEVEPGDVKGKMFEIRSTEKLPLSENTSDYEMAKNKEVVDKDSLKVNHEDGKGKLSEACSTTRKLQIQTRPSSSLCTHRIQTRSSSYMCTSCENLLTYEMTQNQMGIDEDSLEIEPEDAKSRLIVICGNQKWPMPIYSFEEVRGTPHTRFVCSVKIEIPTIEATFQMKGDEKARKKEAENSSSYHMLRALKSPLLSLVIRNLEMQESLEKNLQTPESSVEKKKNLQTPKSSEEKKNNKRKRGKMI</sequence>
<dbReference type="PANTHER" id="PTHR14950">
    <property type="entry name" value="DICER-RELATED"/>
    <property type="match status" value="1"/>
</dbReference>
<dbReference type="EMBL" id="OU466858">
    <property type="protein sequence ID" value="CAH2046367.1"/>
    <property type="molecule type" value="Genomic_DNA"/>
</dbReference>
<dbReference type="GO" id="GO:0005737">
    <property type="term" value="C:cytoplasm"/>
    <property type="evidence" value="ECO:0007669"/>
    <property type="project" value="TreeGrafter"/>
</dbReference>
<dbReference type="SUPFAM" id="SSF54768">
    <property type="entry name" value="dsRNA-binding domain-like"/>
    <property type="match status" value="1"/>
</dbReference>
<dbReference type="CDD" id="cd00048">
    <property type="entry name" value="DSRM_SF"/>
    <property type="match status" value="1"/>
</dbReference>
<evidence type="ECO:0000313" key="5">
    <source>
        <dbReference type="EMBL" id="CAH2046367.1"/>
    </source>
</evidence>
<dbReference type="SMART" id="SM00358">
    <property type="entry name" value="DSRM"/>
    <property type="match status" value="2"/>
</dbReference>
<dbReference type="InterPro" id="IPR014720">
    <property type="entry name" value="dsRBD_dom"/>
</dbReference>
<dbReference type="Pfam" id="PF14709">
    <property type="entry name" value="DND1_DSRM"/>
    <property type="match status" value="1"/>
</dbReference>
<keyword evidence="1" id="KW-0378">Hydrolase</keyword>
<dbReference type="CDD" id="cd00593">
    <property type="entry name" value="RIBOc"/>
    <property type="match status" value="1"/>
</dbReference>
<evidence type="ECO:0000256" key="1">
    <source>
        <dbReference type="ARBA" id="ARBA00022801"/>
    </source>
</evidence>
<proteinExistence type="predicted"/>
<name>A0AAU9RST1_THLAR</name>
<organism evidence="5 6">
    <name type="scientific">Thlaspi arvense</name>
    <name type="common">Field penny-cress</name>
    <dbReference type="NCBI Taxonomy" id="13288"/>
    <lineage>
        <taxon>Eukaryota</taxon>
        <taxon>Viridiplantae</taxon>
        <taxon>Streptophyta</taxon>
        <taxon>Embryophyta</taxon>
        <taxon>Tracheophyta</taxon>
        <taxon>Spermatophyta</taxon>
        <taxon>Magnoliopsida</taxon>
        <taxon>eudicotyledons</taxon>
        <taxon>Gunneridae</taxon>
        <taxon>Pentapetalae</taxon>
        <taxon>rosids</taxon>
        <taxon>malvids</taxon>
        <taxon>Brassicales</taxon>
        <taxon>Brassicaceae</taxon>
        <taxon>Thlaspideae</taxon>
        <taxon>Thlaspi</taxon>
    </lineage>
</organism>
<keyword evidence="2" id="KW-0694">RNA-binding</keyword>
<dbReference type="AlphaFoldDB" id="A0AAU9RST1"/>
<dbReference type="Gene3D" id="3.30.160.20">
    <property type="match status" value="1"/>
</dbReference>
<dbReference type="SUPFAM" id="SSF69065">
    <property type="entry name" value="RNase III domain-like"/>
    <property type="match status" value="1"/>
</dbReference>
<dbReference type="Pfam" id="PF00636">
    <property type="entry name" value="Ribonuclease_3"/>
    <property type="match status" value="1"/>
</dbReference>
<evidence type="ECO:0000259" key="4">
    <source>
        <dbReference type="PROSITE" id="PS50142"/>
    </source>
</evidence>
<evidence type="ECO:0000313" key="6">
    <source>
        <dbReference type="Proteomes" id="UP000836841"/>
    </source>
</evidence>
<evidence type="ECO:0000256" key="3">
    <source>
        <dbReference type="SAM" id="MobiDB-lite"/>
    </source>
</evidence>
<dbReference type="PROSITE" id="PS50142">
    <property type="entry name" value="RNASE_3_2"/>
    <property type="match status" value="1"/>
</dbReference>
<dbReference type="Proteomes" id="UP000836841">
    <property type="component" value="Chromosome 2"/>
</dbReference>
<reference evidence="5 6" key="1">
    <citation type="submission" date="2022-03" db="EMBL/GenBank/DDBJ databases">
        <authorList>
            <person name="Nunn A."/>
            <person name="Chopra R."/>
            <person name="Nunn A."/>
            <person name="Contreras Garrido A."/>
        </authorList>
    </citation>
    <scope>NUCLEOTIDE SEQUENCE [LARGE SCALE GENOMIC DNA]</scope>
</reference>
<protein>
    <recommendedName>
        <fullName evidence="4">RNase III domain-containing protein</fullName>
    </recommendedName>
</protein>
<dbReference type="GO" id="GO:0004525">
    <property type="term" value="F:ribonuclease III activity"/>
    <property type="evidence" value="ECO:0007669"/>
    <property type="project" value="InterPro"/>
</dbReference>